<reference evidence="1" key="1">
    <citation type="submission" date="2021-02" db="EMBL/GenBank/DDBJ databases">
        <authorList>
            <person name="Nowell W R."/>
        </authorList>
    </citation>
    <scope>NUCLEOTIDE SEQUENCE</scope>
</reference>
<organism evidence="1 3">
    <name type="scientific">Rotaria magnacalcarata</name>
    <dbReference type="NCBI Taxonomy" id="392030"/>
    <lineage>
        <taxon>Eukaryota</taxon>
        <taxon>Metazoa</taxon>
        <taxon>Spiralia</taxon>
        <taxon>Gnathifera</taxon>
        <taxon>Rotifera</taxon>
        <taxon>Eurotatoria</taxon>
        <taxon>Bdelloidea</taxon>
        <taxon>Philodinida</taxon>
        <taxon>Philodinidae</taxon>
        <taxon>Rotaria</taxon>
    </lineage>
</organism>
<gene>
    <name evidence="2" type="ORF">BYL167_LOCUS41403</name>
    <name evidence="1" type="ORF">CJN711_LOCUS36027</name>
</gene>
<proteinExistence type="predicted"/>
<evidence type="ECO:0000313" key="2">
    <source>
        <dbReference type="EMBL" id="CAF4631940.1"/>
    </source>
</evidence>
<dbReference type="AlphaFoldDB" id="A0A816B950"/>
<sequence>MSIGSTVHFHDVEISHSKNDVLESKVYYDPNIDTLPNVSDEPMENKSKQLHAVLYRAVRCCSSVMKFHHERRHIQFSFLTSGSTSEFIQSGIEHFILEFGLSKRSFSCLLNEDEYRRLRQRIIQDTELQMKLKKQREKQNQHTLFIPCPKFLDHKQLADYKKRHHRMVEEILW</sequence>
<dbReference type="Proteomes" id="UP000663855">
    <property type="component" value="Unassembled WGS sequence"/>
</dbReference>
<dbReference type="EMBL" id="CAJOBH010104941">
    <property type="protein sequence ID" value="CAF4631940.1"/>
    <property type="molecule type" value="Genomic_DNA"/>
</dbReference>
<dbReference type="EMBL" id="CAJNOV010017412">
    <property type="protein sequence ID" value="CAF1607204.1"/>
    <property type="molecule type" value="Genomic_DNA"/>
</dbReference>
<dbReference type="Proteomes" id="UP000681967">
    <property type="component" value="Unassembled WGS sequence"/>
</dbReference>
<evidence type="ECO:0000313" key="1">
    <source>
        <dbReference type="EMBL" id="CAF1607204.1"/>
    </source>
</evidence>
<protein>
    <submittedName>
        <fullName evidence="1">Uncharacterized protein</fullName>
    </submittedName>
</protein>
<accession>A0A816B950</accession>
<evidence type="ECO:0000313" key="3">
    <source>
        <dbReference type="Proteomes" id="UP000663855"/>
    </source>
</evidence>
<comment type="caution">
    <text evidence="1">The sequence shown here is derived from an EMBL/GenBank/DDBJ whole genome shotgun (WGS) entry which is preliminary data.</text>
</comment>
<name>A0A816B950_9BILA</name>